<dbReference type="RefSeq" id="WP_307244857.1">
    <property type="nucleotide sequence ID" value="NZ_JAUSUZ010000001.1"/>
</dbReference>
<dbReference type="SMART" id="SM00895">
    <property type="entry name" value="FCD"/>
    <property type="match status" value="1"/>
</dbReference>
<dbReference type="Proteomes" id="UP001240236">
    <property type="component" value="Unassembled WGS sequence"/>
</dbReference>
<dbReference type="SMART" id="SM00345">
    <property type="entry name" value="HTH_GNTR"/>
    <property type="match status" value="1"/>
</dbReference>
<dbReference type="Pfam" id="PF07729">
    <property type="entry name" value="FCD"/>
    <property type="match status" value="1"/>
</dbReference>
<dbReference type="CDD" id="cd07377">
    <property type="entry name" value="WHTH_GntR"/>
    <property type="match status" value="1"/>
</dbReference>
<dbReference type="EMBL" id="JAUSUZ010000001">
    <property type="protein sequence ID" value="MDQ0369553.1"/>
    <property type="molecule type" value="Genomic_DNA"/>
</dbReference>
<dbReference type="SUPFAM" id="SSF48008">
    <property type="entry name" value="GntR ligand-binding domain-like"/>
    <property type="match status" value="1"/>
</dbReference>
<dbReference type="Gene3D" id="1.10.10.10">
    <property type="entry name" value="Winged helix-like DNA-binding domain superfamily/Winged helix DNA-binding domain"/>
    <property type="match status" value="1"/>
</dbReference>
<dbReference type="PANTHER" id="PTHR43537:SF24">
    <property type="entry name" value="GLUCONATE OPERON TRANSCRIPTIONAL REPRESSOR"/>
    <property type="match status" value="1"/>
</dbReference>
<dbReference type="PANTHER" id="PTHR43537">
    <property type="entry name" value="TRANSCRIPTIONAL REGULATOR, GNTR FAMILY"/>
    <property type="match status" value="1"/>
</dbReference>
<organism evidence="5 6">
    <name type="scientific">Catenuloplanes indicus</name>
    <dbReference type="NCBI Taxonomy" id="137267"/>
    <lineage>
        <taxon>Bacteria</taxon>
        <taxon>Bacillati</taxon>
        <taxon>Actinomycetota</taxon>
        <taxon>Actinomycetes</taxon>
        <taxon>Micromonosporales</taxon>
        <taxon>Micromonosporaceae</taxon>
        <taxon>Catenuloplanes</taxon>
    </lineage>
</organism>
<evidence type="ECO:0000256" key="2">
    <source>
        <dbReference type="ARBA" id="ARBA00023125"/>
    </source>
</evidence>
<dbReference type="GO" id="GO:0003700">
    <property type="term" value="F:DNA-binding transcription factor activity"/>
    <property type="evidence" value="ECO:0007669"/>
    <property type="project" value="InterPro"/>
</dbReference>
<dbReference type="Gene3D" id="1.20.120.530">
    <property type="entry name" value="GntR ligand-binding domain-like"/>
    <property type="match status" value="1"/>
</dbReference>
<accession>A0AAE3W3Y5</accession>
<reference evidence="5 6" key="1">
    <citation type="submission" date="2023-07" db="EMBL/GenBank/DDBJ databases">
        <title>Sequencing the genomes of 1000 actinobacteria strains.</title>
        <authorList>
            <person name="Klenk H.-P."/>
        </authorList>
    </citation>
    <scope>NUCLEOTIDE SEQUENCE [LARGE SCALE GENOMIC DNA]</scope>
    <source>
        <strain evidence="5 6">DSM 44709</strain>
    </source>
</reference>
<dbReference type="GO" id="GO:0003677">
    <property type="term" value="F:DNA binding"/>
    <property type="evidence" value="ECO:0007669"/>
    <property type="project" value="UniProtKB-KW"/>
</dbReference>
<evidence type="ECO:0000256" key="1">
    <source>
        <dbReference type="ARBA" id="ARBA00023015"/>
    </source>
</evidence>
<dbReference type="InterPro" id="IPR036390">
    <property type="entry name" value="WH_DNA-bd_sf"/>
</dbReference>
<dbReference type="Pfam" id="PF00392">
    <property type="entry name" value="GntR"/>
    <property type="match status" value="1"/>
</dbReference>
<proteinExistence type="predicted"/>
<feature type="domain" description="HTH gntR-type" evidence="4">
    <location>
        <begin position="1"/>
        <end position="67"/>
    </location>
</feature>
<dbReference type="AlphaFoldDB" id="A0AAE3W3Y5"/>
<keyword evidence="6" id="KW-1185">Reference proteome</keyword>
<name>A0AAE3W3Y5_9ACTN</name>
<evidence type="ECO:0000256" key="3">
    <source>
        <dbReference type="ARBA" id="ARBA00023163"/>
    </source>
</evidence>
<keyword evidence="1" id="KW-0805">Transcription regulation</keyword>
<dbReference type="SUPFAM" id="SSF46785">
    <property type="entry name" value="Winged helix' DNA-binding domain"/>
    <property type="match status" value="1"/>
</dbReference>
<sequence length="209" mass="23489">MLAEEVATALRARIMSGELRPGDRIRLEEVASQLGVSITPVREALLHLRGEDMVELEPRKGYVVAPLSRQDIRDVFQLQGDIAGELAARVAARVTDGQLAQLRLMDRALARSRKAGEIETLEFDFHRAVNRITEARKLSWFLHTATRYTPARFYSADPGWRAGMREDHEALLAAFAAHDPGAARTVMRRHFVDGADRLVKHLDELGIWS</sequence>
<evidence type="ECO:0000259" key="4">
    <source>
        <dbReference type="PROSITE" id="PS50949"/>
    </source>
</evidence>
<dbReference type="InterPro" id="IPR000524">
    <property type="entry name" value="Tscrpt_reg_HTH_GntR"/>
</dbReference>
<dbReference type="InterPro" id="IPR008920">
    <property type="entry name" value="TF_FadR/GntR_C"/>
</dbReference>
<dbReference type="InterPro" id="IPR011711">
    <property type="entry name" value="GntR_C"/>
</dbReference>
<dbReference type="PROSITE" id="PS50949">
    <property type="entry name" value="HTH_GNTR"/>
    <property type="match status" value="1"/>
</dbReference>
<evidence type="ECO:0000313" key="6">
    <source>
        <dbReference type="Proteomes" id="UP001240236"/>
    </source>
</evidence>
<keyword evidence="3" id="KW-0804">Transcription</keyword>
<comment type="caution">
    <text evidence="5">The sequence shown here is derived from an EMBL/GenBank/DDBJ whole genome shotgun (WGS) entry which is preliminary data.</text>
</comment>
<dbReference type="InterPro" id="IPR036388">
    <property type="entry name" value="WH-like_DNA-bd_sf"/>
</dbReference>
<protein>
    <submittedName>
        <fullName evidence="5">DNA-binding GntR family transcriptional regulator</fullName>
    </submittedName>
</protein>
<keyword evidence="2 5" id="KW-0238">DNA-binding</keyword>
<gene>
    <name evidence="5" type="ORF">J2S42_006222</name>
</gene>
<evidence type="ECO:0000313" key="5">
    <source>
        <dbReference type="EMBL" id="MDQ0369553.1"/>
    </source>
</evidence>